<dbReference type="InterPro" id="IPR007048">
    <property type="entry name" value="IraD/Gp25-like"/>
</dbReference>
<dbReference type="SUPFAM" id="SSF160719">
    <property type="entry name" value="gpW/gp25-like"/>
    <property type="match status" value="1"/>
</dbReference>
<evidence type="ECO:0000259" key="1">
    <source>
        <dbReference type="Pfam" id="PF04965"/>
    </source>
</evidence>
<sequence>MAGGWAFLGLSRLAAPAPSEGPGDRSLGLAVSSTGGVALIEENEHVRQSILILLATRPGERVMRPDYGCPLHRLMFNPNDATTAGLAIHYVRQALLRFEPRAEILHLDAGPRAGATGTDDPARATLFVHLDYRVRATRHAERLEFSLDLTGDAA</sequence>
<name>A0ABX0UY63_9HYPH</name>
<organism evidence="2 3">
    <name type="scientific">Pseudochelatococcus lubricantis</name>
    <dbReference type="NCBI Taxonomy" id="1538102"/>
    <lineage>
        <taxon>Bacteria</taxon>
        <taxon>Pseudomonadati</taxon>
        <taxon>Pseudomonadota</taxon>
        <taxon>Alphaproteobacteria</taxon>
        <taxon>Hyphomicrobiales</taxon>
        <taxon>Chelatococcaceae</taxon>
        <taxon>Pseudochelatococcus</taxon>
    </lineage>
</organism>
<feature type="domain" description="IraD/Gp25-like" evidence="1">
    <location>
        <begin position="42"/>
        <end position="138"/>
    </location>
</feature>
<evidence type="ECO:0000313" key="3">
    <source>
        <dbReference type="Proteomes" id="UP001429580"/>
    </source>
</evidence>
<comment type="caution">
    <text evidence="2">The sequence shown here is derived from an EMBL/GenBank/DDBJ whole genome shotgun (WGS) entry which is preliminary data.</text>
</comment>
<proteinExistence type="predicted"/>
<dbReference type="Pfam" id="PF04965">
    <property type="entry name" value="GPW_gp25"/>
    <property type="match status" value="1"/>
</dbReference>
<dbReference type="Proteomes" id="UP001429580">
    <property type="component" value="Unassembled WGS sequence"/>
</dbReference>
<dbReference type="Gene3D" id="3.10.450.40">
    <property type="match status" value="1"/>
</dbReference>
<evidence type="ECO:0000313" key="2">
    <source>
        <dbReference type="EMBL" id="NIJ57672.1"/>
    </source>
</evidence>
<gene>
    <name evidence="2" type="ORF">FHS82_001508</name>
</gene>
<dbReference type="EMBL" id="JAASQI010000003">
    <property type="protein sequence ID" value="NIJ57672.1"/>
    <property type="molecule type" value="Genomic_DNA"/>
</dbReference>
<protein>
    <recommendedName>
        <fullName evidence="1">IraD/Gp25-like domain-containing protein</fullName>
    </recommendedName>
</protein>
<keyword evidence="3" id="KW-1185">Reference proteome</keyword>
<reference evidence="2 3" key="1">
    <citation type="submission" date="2020-03" db="EMBL/GenBank/DDBJ databases">
        <title>Genomic Encyclopedia of Type Strains, Phase IV (KMG-IV): sequencing the most valuable type-strain genomes for metagenomic binning, comparative biology and taxonomic classification.</title>
        <authorList>
            <person name="Goeker M."/>
        </authorList>
    </citation>
    <scope>NUCLEOTIDE SEQUENCE [LARGE SCALE GENOMIC DNA]</scope>
    <source>
        <strain evidence="2 3">DSM 103870</strain>
    </source>
</reference>
<accession>A0ABX0UY63</accession>
<dbReference type="RefSeq" id="WP_166950517.1">
    <property type="nucleotide sequence ID" value="NZ_JAASQI010000003.1"/>
</dbReference>